<dbReference type="STRING" id="546266.NEIMUCOT_05299"/>
<protein>
    <submittedName>
        <fullName evidence="1">Uncharacterized protein</fullName>
    </submittedName>
</protein>
<reference evidence="1 2" key="1">
    <citation type="submission" date="2009-10" db="EMBL/GenBank/DDBJ databases">
        <authorList>
            <person name="Weinstock G."/>
            <person name="Sodergren E."/>
            <person name="Clifton S."/>
            <person name="Fulton L."/>
            <person name="Fulton B."/>
            <person name="Courtney L."/>
            <person name="Fronick C."/>
            <person name="Harrison M."/>
            <person name="Strong C."/>
            <person name="Farmer C."/>
            <person name="Delahaunty K."/>
            <person name="Markovic C."/>
            <person name="Hall O."/>
            <person name="Minx P."/>
            <person name="Tomlinson C."/>
            <person name="Mitreva M."/>
            <person name="Nelson J."/>
            <person name="Hou S."/>
            <person name="Wollam A."/>
            <person name="Pepin K.H."/>
            <person name="Johnson M."/>
            <person name="Bhonagiri V."/>
            <person name="Nash W.E."/>
            <person name="Warren W."/>
            <person name="Chinwalla A."/>
            <person name="Mardis E.R."/>
            <person name="Wilson R.K."/>
        </authorList>
    </citation>
    <scope>NUCLEOTIDE SEQUENCE [LARGE SCALE GENOMIC DNA]</scope>
    <source>
        <strain evidence="2">ATCC 25996 / DSM 4631 / NCTC 10774 / M26</strain>
    </source>
</reference>
<evidence type="ECO:0000313" key="2">
    <source>
        <dbReference type="Proteomes" id="UP000003344"/>
    </source>
</evidence>
<dbReference type="AlphaFoldDB" id="D2ZXE6"/>
<dbReference type="EMBL" id="ACDX02000009">
    <property type="protein sequence ID" value="EFC88349.1"/>
    <property type="molecule type" value="Genomic_DNA"/>
</dbReference>
<sequence length="41" mass="4890">MPFQLFRFYLNRFKEGSQNEKISDCCCSVLFGFGCLWRQSC</sequence>
<gene>
    <name evidence="1" type="ORF">NEIMUCOT_05299</name>
</gene>
<comment type="caution">
    <text evidence="1">The sequence shown here is derived from an EMBL/GenBank/DDBJ whole genome shotgun (WGS) entry which is preliminary data.</text>
</comment>
<dbReference type="Proteomes" id="UP000003344">
    <property type="component" value="Unassembled WGS sequence"/>
</dbReference>
<evidence type="ECO:0000313" key="1">
    <source>
        <dbReference type="EMBL" id="EFC88349.1"/>
    </source>
</evidence>
<organism evidence="1 2">
    <name type="scientific">Neisseria mucosa (strain ATCC 25996 / DSM 4631 / NCTC 10774 / M26)</name>
    <dbReference type="NCBI Taxonomy" id="546266"/>
    <lineage>
        <taxon>Bacteria</taxon>
        <taxon>Pseudomonadati</taxon>
        <taxon>Pseudomonadota</taxon>
        <taxon>Betaproteobacteria</taxon>
        <taxon>Neisseriales</taxon>
        <taxon>Neisseriaceae</taxon>
        <taxon>Neisseria</taxon>
    </lineage>
</organism>
<accession>D2ZXE6</accession>
<proteinExistence type="predicted"/>
<name>D2ZXE6_NEIM2</name>
<dbReference type="PROSITE" id="PS51257">
    <property type="entry name" value="PROKAR_LIPOPROTEIN"/>
    <property type="match status" value="1"/>
</dbReference>